<accession>A0A7K1UDV9</accession>
<dbReference type="Proteomes" id="UP000461730">
    <property type="component" value="Unassembled WGS sequence"/>
</dbReference>
<organism evidence="1 2">
    <name type="scientific">Chitinophaga tropicalis</name>
    <dbReference type="NCBI Taxonomy" id="2683588"/>
    <lineage>
        <taxon>Bacteria</taxon>
        <taxon>Pseudomonadati</taxon>
        <taxon>Bacteroidota</taxon>
        <taxon>Chitinophagia</taxon>
        <taxon>Chitinophagales</taxon>
        <taxon>Chitinophagaceae</taxon>
        <taxon>Chitinophaga</taxon>
    </lineage>
</organism>
<dbReference type="EMBL" id="WRXN01000028">
    <property type="protein sequence ID" value="MVT12523.1"/>
    <property type="molecule type" value="Genomic_DNA"/>
</dbReference>
<reference evidence="1 2" key="1">
    <citation type="submission" date="2019-12" db="EMBL/GenBank/DDBJ databases">
        <title>Chitinophaga sp. strain ysch24 (GDMCC 1.1355), whole genome shotgun sequence.</title>
        <authorList>
            <person name="Zhang X."/>
        </authorList>
    </citation>
    <scope>NUCLEOTIDE SEQUENCE [LARGE SCALE GENOMIC DNA]</scope>
    <source>
        <strain evidence="2">ysch24</strain>
    </source>
</reference>
<gene>
    <name evidence="1" type="ORF">GO493_30000</name>
</gene>
<evidence type="ECO:0000313" key="2">
    <source>
        <dbReference type="Proteomes" id="UP000461730"/>
    </source>
</evidence>
<evidence type="ECO:0000313" key="1">
    <source>
        <dbReference type="EMBL" id="MVT12523.1"/>
    </source>
</evidence>
<dbReference type="Pfam" id="PF21205">
    <property type="entry name" value="Rep3_C"/>
    <property type="match status" value="1"/>
</dbReference>
<name>A0A7K1UDV9_9BACT</name>
<comment type="caution">
    <text evidence="1">The sequence shown here is derived from an EMBL/GenBank/DDBJ whole genome shotgun (WGS) entry which is preliminary data.</text>
</comment>
<proteinExistence type="predicted"/>
<dbReference type="RefSeq" id="WP_157309939.1">
    <property type="nucleotide sequence ID" value="NZ_WRXN01000028.1"/>
</dbReference>
<keyword evidence="2" id="KW-1185">Reference proteome</keyword>
<sequence length="390" mass="44518">MKKTPSTNAKPVEDLEAPEGMEVVQSKKAKVKQLIPVDTTYVYQSNKVTLSKYNSTLLLERLLTLIQYHLQDAVKLSMKGDPNYSQLALFDPQEDLIKIHIPLRSITKANSLDDVIATCKGLMDLKILFPSYSGGKGSKMEYMSIRQAVHGVDIPMKEGVISKGKNAGSKRRQMETVIISMTKDQADRFVLVDYDQDLRRPVRFTKFLLHVAINAKTKYTSKLYKLISSWQAKGKFTVKTDWLREYLDIKGVDESGKAYDLYPYYSDLVKRVLKPVRDELFRKADCWFEFAPEKMEGKKVVTINFTVITPDLEKVIQSKHDHIRYLLKAHFNFTDVDMKAIKGAFLPDVDPDTIVEKILTLHQLLAQDRSAITNVKGWIVTSLKNFLAGK</sequence>
<dbReference type="AlphaFoldDB" id="A0A7K1UDV9"/>
<dbReference type="Gene3D" id="1.10.10.10">
    <property type="entry name" value="Winged helix-like DNA-binding domain superfamily/Winged helix DNA-binding domain"/>
    <property type="match status" value="1"/>
</dbReference>
<dbReference type="InterPro" id="IPR036390">
    <property type="entry name" value="WH_DNA-bd_sf"/>
</dbReference>
<dbReference type="SUPFAM" id="SSF46785">
    <property type="entry name" value="Winged helix' DNA-binding domain"/>
    <property type="match status" value="1"/>
</dbReference>
<dbReference type="InterPro" id="IPR036388">
    <property type="entry name" value="WH-like_DNA-bd_sf"/>
</dbReference>
<protein>
    <submittedName>
        <fullName evidence="1">RepB family plasmid replication initiator protein</fullName>
    </submittedName>
</protein>